<feature type="compositionally biased region" description="Low complexity" evidence="10">
    <location>
        <begin position="709"/>
        <end position="725"/>
    </location>
</feature>
<dbReference type="GO" id="GO:0012505">
    <property type="term" value="C:endomembrane system"/>
    <property type="evidence" value="ECO:0007669"/>
    <property type="project" value="UniProtKB-SubCell"/>
</dbReference>
<keyword evidence="9" id="KW-0407">Ion channel</keyword>
<evidence type="ECO:0000256" key="1">
    <source>
        <dbReference type="ARBA" id="ARBA00004308"/>
    </source>
</evidence>
<reference evidence="12" key="1">
    <citation type="journal article" date="2020" name="Fungal Divers.">
        <title>Resolving the Mortierellaceae phylogeny through synthesis of multi-gene phylogenetics and phylogenomics.</title>
        <authorList>
            <person name="Vandepol N."/>
            <person name="Liber J."/>
            <person name="Desiro A."/>
            <person name="Na H."/>
            <person name="Kennedy M."/>
            <person name="Barry K."/>
            <person name="Grigoriev I.V."/>
            <person name="Miller A.N."/>
            <person name="O'Donnell K."/>
            <person name="Stajich J.E."/>
            <person name="Bonito G."/>
        </authorList>
    </citation>
    <scope>NUCLEOTIDE SEQUENCE</scope>
    <source>
        <strain evidence="12">BC1065</strain>
    </source>
</reference>
<proteinExistence type="inferred from homology"/>
<dbReference type="Pfam" id="PF00864">
    <property type="entry name" value="P2X_receptor"/>
    <property type="match status" value="1"/>
</dbReference>
<feature type="compositionally biased region" description="Polar residues" evidence="10">
    <location>
        <begin position="650"/>
        <end position="660"/>
    </location>
</feature>
<feature type="compositionally biased region" description="Polar residues" evidence="10">
    <location>
        <begin position="1209"/>
        <end position="1218"/>
    </location>
</feature>
<evidence type="ECO:0000256" key="2">
    <source>
        <dbReference type="ARBA" id="ARBA00009848"/>
    </source>
</evidence>
<feature type="region of interest" description="Disordered" evidence="10">
    <location>
        <begin position="950"/>
        <end position="974"/>
    </location>
</feature>
<dbReference type="EMBL" id="JAAAJB010000101">
    <property type="protein sequence ID" value="KAG0266105.1"/>
    <property type="molecule type" value="Genomic_DNA"/>
</dbReference>
<sequence length="1744" mass="184303">MYRAFQLSILLYIASSVILQQRYLSTENIISGAVRISLRSPQGGVQTRPYCQPPEHPCLYWDANDILYDPNIDGALVTTRAHVRQVGPWPLTSQPNHPDSLHHCDINVPTTPGCDAEQTPVTILTPASYVADIEDFTLMLEHSIRGQATGIEIRSGNMEYGELIDSASGLTVKRWDDQSRTITPPGWFSKNDAPLMATAPGSAGSSVQQQWDPSVSPANTKPPWNSRPHKIAGDVMKVSDLLRAADVQLDAISESPMAVNNETIRSAGVVVIVVIQYGAAGWNPSKISYRYMPKAIPDQEYKVIETIRDFQAGHRVEINRHGIKIVISQHGQLGKFSMMTLLTNLVAAIALFKVANILVELMMLRLHPQKLFYGQAKYDSTRGRAGGGGGGRLIGNEHTKDCPQDKDCSFAHPEGSGDRFDVRDHYRGIASERTLQALEIRSVQQSSQQDCASTGSPLVQNQKAHAQKKEQTRPSFTIHTGASLTEHNSDHKHQSGASFCSSPSSDTQSPLTPSAATASSTTASTGASEPDTAITAAVYSTSNSSYLTQLGSRRRPASSILLNRAAATSPVMTATTTHLRERIPRYGGEEEDDIVETRYGAISLARIRTPGQKFRGFNPGQLVLSPSPPPMSPSMTATVSSVGAAGSAPTKENQLQQQTGIRAPGTPRSSATTSDRKADPSLDLTHSTPSPVRATSLLTKTSAPILMKSTPSLSSSSSSPSSAHPRSPPDMVGASPMPVCFGLSRHPSLDNLHDPSFTSPASVQSPLTSSSVYCTPTANTGADCIGGKKPPRSNRMLGSVRRSNSARNLTQRAASSPSLLTLGSATPTSTGASSSLGPSATLLHHRASHDGLSMTTSRSDSMESPSLRPTLTFNSGGSSSSITPTTLLANIGSTTVVTESPVTECASTVFPRSLILPNMSSRASADGAQYISNYGGSGHHYQQQHIRTNAFKKQKKDTGSTGNPFGTDGYPLTIASPQALSPRRVSSGSLFGTTSISSGTTGSTSPFSSAFTFRSASADPLTDRKKKGVDGTRFVGERSGFGSNDSLTDTKGKSVIFDRTLGYSPSRMASSGEWSSFYASDPTTVQFLANHGYGVASSSSLASSSSSLHSESPGSGPIIESSTPRSTFRFSQQPSHFSRGYTGVHPFDADAWSRESTSRAVSPLAGPCSTRPSPRLSVGPSPSPSAYSRPEGSRTLRSSASMPILFQGGRTSVSSSKLRSGIVDPSNSSSSLSSCSSSVGNTTRDQGSEALEQRLQDGVEESDDDEVEDEEDDEENDEDEVEEEEEEEVEDEDDEAAMSPPSRDQTVERGTASRSSPPLTPATPTSATILSARRMSAGPGGGLPDPASKRRGQTVSSTASAQEQQQLQLQSSRSPPTSVNLSAASTRSRPLPPLPQVATTAMVPTPTSSMTNSSLVAGSVATATPTNSLAMTTLPPHPLLGSSSTAASRSMPTLVAKFRSGDEGMATAAATTSATMTTMGAGLSTTSAGPFSTAGSSHMHHAGSNSGSSSSNSVRNSRITHRWSAQGVLSQQQPKQHTSQQQQQQQQQHQRLPTPESSTATSSSSSSSASSSPTNSPSVGPLDSRSTLNLSCSSSTSLPLPSTSCITPTTTTTTAATTKTAPALSHSASAHLQHFQAQILKHQQKQLLQQLLQQQQQQQQQHPDCRATIQQGLSKRGGPSAPAASLFFSSPITAASTSVLPGTGIRVLSRTITMTTEENRKLVLCRSEPLQLCEGLGEEKAARI</sequence>
<keyword evidence="6" id="KW-0406">Ion transport</keyword>
<keyword evidence="11" id="KW-0732">Signal</keyword>
<comment type="caution">
    <text evidence="12">The sequence shown here is derived from an EMBL/GenBank/DDBJ whole genome shotgun (WGS) entry which is preliminary data.</text>
</comment>
<evidence type="ECO:0000256" key="3">
    <source>
        <dbReference type="ARBA" id="ARBA00022448"/>
    </source>
</evidence>
<comment type="subcellular location">
    <subcellularLocation>
        <location evidence="1">Endomembrane system</location>
    </subcellularLocation>
</comment>
<feature type="compositionally biased region" description="Low complexity" evidence="10">
    <location>
        <begin position="1312"/>
        <end position="1332"/>
    </location>
</feature>
<feature type="compositionally biased region" description="Low complexity" evidence="10">
    <location>
        <begin position="1531"/>
        <end position="1578"/>
    </location>
</feature>
<feature type="compositionally biased region" description="Low complexity" evidence="10">
    <location>
        <begin position="813"/>
        <end position="839"/>
    </location>
</feature>
<feature type="compositionally biased region" description="Low complexity" evidence="10">
    <location>
        <begin position="633"/>
        <end position="648"/>
    </location>
</feature>
<feature type="compositionally biased region" description="Low complexity" evidence="10">
    <location>
        <begin position="1226"/>
        <end position="1238"/>
    </location>
</feature>
<evidence type="ECO:0000256" key="10">
    <source>
        <dbReference type="SAM" id="MobiDB-lite"/>
    </source>
</evidence>
<feature type="compositionally biased region" description="Low complexity" evidence="10">
    <location>
        <begin position="1100"/>
        <end position="1117"/>
    </location>
</feature>
<dbReference type="GO" id="GO:0007165">
    <property type="term" value="P:signal transduction"/>
    <property type="evidence" value="ECO:0007669"/>
    <property type="project" value="UniProtKB-ARBA"/>
</dbReference>
<comment type="similarity">
    <text evidence="2">Belongs to the P2X receptor family.</text>
</comment>
<feature type="region of interest" description="Disordered" evidence="10">
    <location>
        <begin position="446"/>
        <end position="529"/>
    </location>
</feature>
<feature type="region of interest" description="Disordered" evidence="10">
    <location>
        <begin position="1100"/>
        <end position="1140"/>
    </location>
</feature>
<feature type="compositionally biased region" description="Polar residues" evidence="10">
    <location>
        <begin position="1379"/>
        <end position="1388"/>
    </location>
</feature>
<evidence type="ECO:0000256" key="11">
    <source>
        <dbReference type="SAM" id="SignalP"/>
    </source>
</evidence>
<evidence type="ECO:0000256" key="4">
    <source>
        <dbReference type="ARBA" id="ARBA00022692"/>
    </source>
</evidence>
<keyword evidence="13" id="KW-1185">Reference proteome</keyword>
<feature type="chain" id="PRO_5040470422" evidence="11">
    <location>
        <begin position="20"/>
        <end position="1744"/>
    </location>
</feature>
<feature type="compositionally biased region" description="Polar residues" evidence="10">
    <location>
        <begin position="203"/>
        <end position="223"/>
    </location>
</feature>
<keyword evidence="5" id="KW-1133">Transmembrane helix</keyword>
<keyword evidence="8" id="KW-1071">Ligand-gated ion channel</keyword>
<feature type="compositionally biased region" description="Polar residues" evidence="10">
    <location>
        <begin position="473"/>
        <end position="486"/>
    </location>
</feature>
<gene>
    <name evidence="12" type="primary">UNK1</name>
    <name evidence="12" type="ORF">DFQ27_000152</name>
</gene>
<dbReference type="OrthoDB" id="494673at2759"/>
<feature type="compositionally biased region" description="Low complexity" evidence="10">
    <location>
        <begin position="512"/>
        <end position="528"/>
    </location>
</feature>
<evidence type="ECO:0000256" key="5">
    <source>
        <dbReference type="ARBA" id="ARBA00022989"/>
    </source>
</evidence>
<keyword evidence="7" id="KW-0472">Membrane</keyword>
<accession>A0A9P6QFN7</accession>
<feature type="region of interest" description="Disordered" evidence="10">
    <location>
        <begin position="779"/>
        <end position="839"/>
    </location>
</feature>
<feature type="signal peptide" evidence="11">
    <location>
        <begin position="1"/>
        <end position="19"/>
    </location>
</feature>
<dbReference type="GO" id="GO:0070588">
    <property type="term" value="P:calcium ion transmembrane transport"/>
    <property type="evidence" value="ECO:0007669"/>
    <property type="project" value="TreeGrafter"/>
</dbReference>
<feature type="region of interest" description="Disordered" evidence="10">
    <location>
        <begin position="1161"/>
        <end position="1411"/>
    </location>
</feature>
<dbReference type="GO" id="GO:0016020">
    <property type="term" value="C:membrane"/>
    <property type="evidence" value="ECO:0007669"/>
    <property type="project" value="TreeGrafter"/>
</dbReference>
<dbReference type="PANTHER" id="PTHR10125">
    <property type="entry name" value="P2X PURINOCEPTOR"/>
    <property type="match status" value="1"/>
</dbReference>
<evidence type="ECO:0000256" key="7">
    <source>
        <dbReference type="ARBA" id="ARBA00023136"/>
    </source>
</evidence>
<organism evidence="12 13">
    <name type="scientific">Actinomortierella ambigua</name>
    <dbReference type="NCBI Taxonomy" id="1343610"/>
    <lineage>
        <taxon>Eukaryota</taxon>
        <taxon>Fungi</taxon>
        <taxon>Fungi incertae sedis</taxon>
        <taxon>Mucoromycota</taxon>
        <taxon>Mortierellomycotina</taxon>
        <taxon>Mortierellomycetes</taxon>
        <taxon>Mortierellales</taxon>
        <taxon>Mortierellaceae</taxon>
        <taxon>Actinomortierella</taxon>
    </lineage>
</organism>
<feature type="region of interest" description="Disordered" evidence="10">
    <location>
        <begin position="199"/>
        <end position="228"/>
    </location>
</feature>
<feature type="compositionally biased region" description="Polar residues" evidence="10">
    <location>
        <begin position="1120"/>
        <end position="1136"/>
    </location>
</feature>
<feature type="compositionally biased region" description="Polar residues" evidence="10">
    <location>
        <begin position="801"/>
        <end position="812"/>
    </location>
</feature>
<dbReference type="PANTHER" id="PTHR10125:SF31">
    <property type="entry name" value="P2X RECEPTOR E"/>
    <property type="match status" value="1"/>
</dbReference>
<feature type="region of interest" description="Disordered" evidence="10">
    <location>
        <begin position="403"/>
        <end position="424"/>
    </location>
</feature>
<protein>
    <submittedName>
        <fullName evidence="12">Cytochrome c oxidase subunit 1</fullName>
    </submittedName>
</protein>
<feature type="compositionally biased region" description="Polar residues" evidence="10">
    <location>
        <begin position="446"/>
        <end position="464"/>
    </location>
</feature>
<dbReference type="Proteomes" id="UP000807716">
    <property type="component" value="Unassembled WGS sequence"/>
</dbReference>
<feature type="compositionally biased region" description="Polar residues" evidence="10">
    <location>
        <begin position="495"/>
        <end position="511"/>
    </location>
</feature>
<feature type="region of interest" description="Disordered" evidence="10">
    <location>
        <begin position="851"/>
        <end position="882"/>
    </location>
</feature>
<feature type="region of interest" description="Disordered" evidence="10">
    <location>
        <begin position="1489"/>
        <end position="1606"/>
    </location>
</feature>
<feature type="region of interest" description="Disordered" evidence="10">
    <location>
        <begin position="1021"/>
        <end position="1046"/>
    </location>
</feature>
<feature type="compositionally biased region" description="Polar residues" evidence="10">
    <location>
        <begin position="853"/>
        <end position="874"/>
    </location>
</feature>
<evidence type="ECO:0000313" key="12">
    <source>
        <dbReference type="EMBL" id="KAG0266105.1"/>
    </source>
</evidence>
<feature type="compositionally biased region" description="Low complexity" evidence="10">
    <location>
        <begin position="1586"/>
        <end position="1606"/>
    </location>
</feature>
<evidence type="ECO:0000256" key="6">
    <source>
        <dbReference type="ARBA" id="ARBA00023065"/>
    </source>
</evidence>
<name>A0A9P6QFN7_9FUNG</name>
<evidence type="ECO:0000313" key="13">
    <source>
        <dbReference type="Proteomes" id="UP000807716"/>
    </source>
</evidence>
<keyword evidence="3" id="KW-0813">Transport</keyword>
<feature type="compositionally biased region" description="Acidic residues" evidence="10">
    <location>
        <begin position="1258"/>
        <end position="1296"/>
    </location>
</feature>
<dbReference type="InterPro" id="IPR059116">
    <property type="entry name" value="P2X_receptor"/>
</dbReference>
<evidence type="ECO:0000256" key="8">
    <source>
        <dbReference type="ARBA" id="ARBA00023286"/>
    </source>
</evidence>
<feature type="region of interest" description="Disordered" evidence="10">
    <location>
        <begin position="618"/>
        <end position="739"/>
    </location>
</feature>
<evidence type="ECO:0000256" key="9">
    <source>
        <dbReference type="ARBA" id="ARBA00023303"/>
    </source>
</evidence>
<keyword evidence="4" id="KW-0812">Transmembrane</keyword>
<dbReference type="GO" id="GO:0015267">
    <property type="term" value="F:channel activity"/>
    <property type="evidence" value="ECO:0007669"/>
    <property type="project" value="UniProtKB-ARBA"/>
</dbReference>
<feature type="compositionally biased region" description="Low complexity" evidence="10">
    <location>
        <begin position="1353"/>
        <end position="1378"/>
    </location>
</feature>
<dbReference type="Gene3D" id="1.10.287.940">
    <property type="entry name" value="atp-gated p2x4 ion channel"/>
    <property type="match status" value="1"/>
</dbReference>
<feature type="compositionally biased region" description="Low complexity" evidence="10">
    <location>
        <begin position="1502"/>
        <end position="1517"/>
    </location>
</feature>